<feature type="domain" description="Thioesterase" evidence="1">
    <location>
        <begin position="110"/>
        <end position="166"/>
    </location>
</feature>
<accession>A0A162M068</accession>
<dbReference type="PANTHER" id="PTHR47260:SF3">
    <property type="entry name" value="THIOESTERASE FAMILY PROTEIN (AFU_ORTHOLOGUE AFUA_7G03960)"/>
    <property type="match status" value="1"/>
</dbReference>
<dbReference type="InterPro" id="IPR052061">
    <property type="entry name" value="PTE-AB_protein"/>
</dbReference>
<dbReference type="Pfam" id="PF03061">
    <property type="entry name" value="4HBT"/>
    <property type="match status" value="1"/>
</dbReference>
<dbReference type="RefSeq" id="XP_018699711.1">
    <property type="nucleotide sequence ID" value="XM_018853104.1"/>
</dbReference>
<comment type="caution">
    <text evidence="2">The sequence shown here is derived from an EMBL/GenBank/DDBJ whole genome shotgun (WGS) entry which is preliminary data.</text>
</comment>
<dbReference type="EMBL" id="AZHB01000051">
    <property type="protein sequence ID" value="OAA47970.1"/>
    <property type="molecule type" value="Genomic_DNA"/>
</dbReference>
<dbReference type="Gene3D" id="3.10.129.10">
    <property type="entry name" value="Hotdog Thioesterase"/>
    <property type="match status" value="1"/>
</dbReference>
<dbReference type="STRING" id="1081104.A0A162M068"/>
<reference evidence="2 3" key="1">
    <citation type="journal article" date="2016" name="Genome Biol. Evol.">
        <title>Divergent and convergent evolution of fungal pathogenicity.</title>
        <authorList>
            <person name="Shang Y."/>
            <person name="Xiao G."/>
            <person name="Zheng P."/>
            <person name="Cen K."/>
            <person name="Zhan S."/>
            <person name="Wang C."/>
        </authorList>
    </citation>
    <scope>NUCLEOTIDE SEQUENCE [LARGE SCALE GENOMIC DNA]</scope>
    <source>
        <strain evidence="2 3">ARSEF 2679</strain>
    </source>
</reference>
<dbReference type="Proteomes" id="UP000076744">
    <property type="component" value="Unassembled WGS sequence"/>
</dbReference>
<gene>
    <name evidence="2" type="ORF">ISF_09502</name>
</gene>
<evidence type="ECO:0000313" key="3">
    <source>
        <dbReference type="Proteomes" id="UP000076744"/>
    </source>
</evidence>
<protein>
    <submittedName>
        <fullName evidence="2">NACHT and WD40 domain protein</fullName>
    </submittedName>
</protein>
<sequence>MVFRRTPKITTAPISAAAQSEFGARTSPLWCRQLLADRSLQPVSSAWRSRNRALTNEDSFLASTLNTPDTIRAWHALYRALPPDDDEDRLAGELLCLFALGSGVNGHPDVAHGGVTAAILDAATGSVAELFSTEGDSAFTLELTVRYRRPLATPGVYVCRSWVRRRTEGRKAWLRAVVEDGNGTVYAEGDAFWLDVPRSKL</sequence>
<keyword evidence="3" id="KW-1185">Reference proteome</keyword>
<name>A0A162M068_CORFA</name>
<dbReference type="CDD" id="cd03443">
    <property type="entry name" value="PaaI_thioesterase"/>
    <property type="match status" value="1"/>
</dbReference>
<evidence type="ECO:0000259" key="1">
    <source>
        <dbReference type="Pfam" id="PF03061"/>
    </source>
</evidence>
<proteinExistence type="predicted"/>
<organism evidence="2 3">
    <name type="scientific">Cordyceps fumosorosea (strain ARSEF 2679)</name>
    <name type="common">Isaria fumosorosea</name>
    <dbReference type="NCBI Taxonomy" id="1081104"/>
    <lineage>
        <taxon>Eukaryota</taxon>
        <taxon>Fungi</taxon>
        <taxon>Dikarya</taxon>
        <taxon>Ascomycota</taxon>
        <taxon>Pezizomycotina</taxon>
        <taxon>Sordariomycetes</taxon>
        <taxon>Hypocreomycetidae</taxon>
        <taxon>Hypocreales</taxon>
        <taxon>Cordycipitaceae</taxon>
        <taxon>Cordyceps</taxon>
    </lineage>
</organism>
<dbReference type="InterPro" id="IPR006683">
    <property type="entry name" value="Thioestr_dom"/>
</dbReference>
<dbReference type="SUPFAM" id="SSF54637">
    <property type="entry name" value="Thioesterase/thiol ester dehydrase-isomerase"/>
    <property type="match status" value="1"/>
</dbReference>
<dbReference type="AlphaFoldDB" id="A0A162M068"/>
<dbReference type="PANTHER" id="PTHR47260">
    <property type="entry name" value="UPF0644 PROTEIN PB2B4.06"/>
    <property type="match status" value="1"/>
</dbReference>
<dbReference type="InterPro" id="IPR029069">
    <property type="entry name" value="HotDog_dom_sf"/>
</dbReference>
<dbReference type="OrthoDB" id="506431at2759"/>
<evidence type="ECO:0000313" key="2">
    <source>
        <dbReference type="EMBL" id="OAA47970.1"/>
    </source>
</evidence>
<dbReference type="GeneID" id="30025794"/>